<name>A0A4R5FBT1_9FLAO</name>
<dbReference type="Pfam" id="PF18174">
    <property type="entry name" value="HU-CCDC81_bac_1"/>
    <property type="match status" value="1"/>
</dbReference>
<dbReference type="Gene3D" id="3.30.70.1070">
    <property type="entry name" value="Sporulation related repeat"/>
    <property type="match status" value="1"/>
</dbReference>
<reference evidence="2 3" key="1">
    <citation type="submission" date="2019-03" db="EMBL/GenBank/DDBJ databases">
        <title>Novel species of Flavobacterium.</title>
        <authorList>
            <person name="Liu Q."/>
            <person name="Xin Y.-H."/>
        </authorList>
    </citation>
    <scope>NUCLEOTIDE SEQUENCE [LARGE SCALE GENOMIC DNA]</scope>
    <source>
        <strain evidence="2 3">LB3P52</strain>
    </source>
</reference>
<protein>
    <submittedName>
        <fullName evidence="2">SPOR domain-containing protein</fullName>
    </submittedName>
</protein>
<dbReference type="InterPro" id="IPR007730">
    <property type="entry name" value="SPOR-like_dom"/>
</dbReference>
<dbReference type="InterPro" id="IPR040495">
    <property type="entry name" value="HU-CCDC81_bac_1"/>
</dbReference>
<proteinExistence type="predicted"/>
<dbReference type="InterPro" id="IPR036680">
    <property type="entry name" value="SPOR-like_sf"/>
</dbReference>
<dbReference type="RefSeq" id="WP_131914572.1">
    <property type="nucleotide sequence ID" value="NZ_SMLG01000001.1"/>
</dbReference>
<evidence type="ECO:0000313" key="2">
    <source>
        <dbReference type="EMBL" id="TDE46622.1"/>
    </source>
</evidence>
<dbReference type="EMBL" id="SMLG01000001">
    <property type="protein sequence ID" value="TDE46622.1"/>
    <property type="molecule type" value="Genomic_DNA"/>
</dbReference>
<sequence>MKIELYIAQLLYRYQCVTVPGFGAFLTEIQSAKLNESLNSFSPPKKMIAFNANLKNNDGLLANHIALAEKTSYEYAVSAIQYEVFNWKKALEENELFSIKNVGDLRLNADKNIVFTPYDQTNYLTSSFGLAPFVSPLVKREIFEKEVEAIEEKATITLIPEEETRTANPYLKYAAIFVLGLGLAGSVGYPMYQNQIASETILVETAVQKQVQNKIQQATFFIESPVPAVTLSVKSTKEIKMPYHIMAGVYREEKNADKTLRILNRLGYAAKRIAPNKNGLFPVLYGSYATFAEAEKAKQEINEKHNPEAWILIQSL</sequence>
<dbReference type="Proteomes" id="UP000294814">
    <property type="component" value="Unassembled WGS sequence"/>
</dbReference>
<dbReference type="InterPro" id="IPR041268">
    <property type="entry name" value="HU-CCDC81_bac_2"/>
</dbReference>
<evidence type="ECO:0000313" key="3">
    <source>
        <dbReference type="Proteomes" id="UP000294814"/>
    </source>
</evidence>
<gene>
    <name evidence="2" type="ORF">E0I26_00640</name>
</gene>
<dbReference type="PROSITE" id="PS51724">
    <property type="entry name" value="SPOR"/>
    <property type="match status" value="1"/>
</dbReference>
<comment type="caution">
    <text evidence="2">The sequence shown here is derived from an EMBL/GenBank/DDBJ whole genome shotgun (WGS) entry which is preliminary data.</text>
</comment>
<dbReference type="OrthoDB" id="653949at2"/>
<organism evidence="2 3">
    <name type="scientific">Flavobacterium rhamnosiphilum</name>
    <dbReference type="NCBI Taxonomy" id="2541724"/>
    <lineage>
        <taxon>Bacteria</taxon>
        <taxon>Pseudomonadati</taxon>
        <taxon>Bacteroidota</taxon>
        <taxon>Flavobacteriia</taxon>
        <taxon>Flavobacteriales</taxon>
        <taxon>Flavobacteriaceae</taxon>
        <taxon>Flavobacterium</taxon>
    </lineage>
</organism>
<dbReference type="GO" id="GO:0042834">
    <property type="term" value="F:peptidoglycan binding"/>
    <property type="evidence" value="ECO:0007669"/>
    <property type="project" value="InterPro"/>
</dbReference>
<keyword evidence="3" id="KW-1185">Reference proteome</keyword>
<feature type="domain" description="SPOR" evidence="1">
    <location>
        <begin position="237"/>
        <end position="314"/>
    </location>
</feature>
<dbReference type="AlphaFoldDB" id="A0A4R5FBT1"/>
<dbReference type="Pfam" id="PF18175">
    <property type="entry name" value="HU-CCDC81_bac_2"/>
    <property type="match status" value="1"/>
</dbReference>
<dbReference type="Pfam" id="PF05036">
    <property type="entry name" value="SPOR"/>
    <property type="match status" value="1"/>
</dbReference>
<evidence type="ECO:0000259" key="1">
    <source>
        <dbReference type="PROSITE" id="PS51724"/>
    </source>
</evidence>
<dbReference type="SUPFAM" id="SSF110997">
    <property type="entry name" value="Sporulation related repeat"/>
    <property type="match status" value="1"/>
</dbReference>
<accession>A0A4R5FBT1</accession>